<reference evidence="2 4" key="1">
    <citation type="submission" date="2018-05" db="EMBL/GenBank/DDBJ databases">
        <title>Genomic diversity of pathogens causing Blackleg of Potato in Pakistan.</title>
        <authorList>
            <person name="Sarfraz S."/>
            <person name="Riaz K."/>
            <person name="Oulghazi S."/>
            <person name="Cigna J."/>
            <person name="Sahi S.T."/>
            <person name="Khan S.H."/>
            <person name="Hameed A."/>
            <person name="Faure D."/>
        </authorList>
    </citation>
    <scope>NUCLEOTIDE SEQUENCE [LARGE SCALE GENOMIC DNA]</scope>
    <source>
        <strain evidence="2 4">SS70</strain>
    </source>
</reference>
<evidence type="ECO:0000313" key="3">
    <source>
        <dbReference type="EMBL" id="RJL71381.1"/>
    </source>
</evidence>
<dbReference type="InterPro" id="IPR010982">
    <property type="entry name" value="Lambda_DNA-bd_dom_sf"/>
</dbReference>
<evidence type="ECO:0000313" key="2">
    <source>
        <dbReference type="EMBL" id="PWD71807.1"/>
    </source>
</evidence>
<dbReference type="EMBL" id="QESZ01000021">
    <property type="protein sequence ID" value="PWD71807.1"/>
    <property type="molecule type" value="Genomic_DNA"/>
</dbReference>
<keyword evidence="5" id="KW-1185">Reference proteome</keyword>
<dbReference type="AlphaFoldDB" id="A0AAP6RWN4"/>
<dbReference type="SMART" id="SM00530">
    <property type="entry name" value="HTH_XRE"/>
    <property type="match status" value="1"/>
</dbReference>
<name>A0AAP6RWN4_9GAMM</name>
<dbReference type="GO" id="GO:0003677">
    <property type="term" value="F:DNA binding"/>
    <property type="evidence" value="ECO:0007669"/>
    <property type="project" value="InterPro"/>
</dbReference>
<dbReference type="GeneID" id="49320034"/>
<dbReference type="SUPFAM" id="SSF47413">
    <property type="entry name" value="lambda repressor-like DNA-binding domains"/>
    <property type="match status" value="1"/>
</dbReference>
<dbReference type="InterPro" id="IPR001387">
    <property type="entry name" value="Cro/C1-type_HTH"/>
</dbReference>
<dbReference type="EMBL" id="QZDO01000040">
    <property type="protein sequence ID" value="RJL71381.1"/>
    <property type="molecule type" value="Genomic_DNA"/>
</dbReference>
<proteinExistence type="predicted"/>
<gene>
    <name evidence="3" type="ORF">D5077_12550</name>
    <name evidence="2" type="ORF">DF213_15395</name>
</gene>
<dbReference type="CDD" id="cd00093">
    <property type="entry name" value="HTH_XRE"/>
    <property type="match status" value="1"/>
</dbReference>
<protein>
    <submittedName>
        <fullName evidence="2">XRE family transcriptional regulator</fullName>
    </submittedName>
</protein>
<evidence type="ECO:0000259" key="1">
    <source>
        <dbReference type="PROSITE" id="PS50943"/>
    </source>
</evidence>
<dbReference type="Gene3D" id="1.10.260.40">
    <property type="entry name" value="lambda repressor-like DNA-binding domains"/>
    <property type="match status" value="1"/>
</dbReference>
<dbReference type="PROSITE" id="PS50943">
    <property type="entry name" value="HTH_CROC1"/>
    <property type="match status" value="1"/>
</dbReference>
<dbReference type="Pfam" id="PF01381">
    <property type="entry name" value="HTH_3"/>
    <property type="match status" value="1"/>
</dbReference>
<evidence type="ECO:0000313" key="5">
    <source>
        <dbReference type="Proteomes" id="UP000266633"/>
    </source>
</evidence>
<sequence length="117" mass="12966">MKSRPNYHDVFCQRLKQARLAKGMSQKTLGIAAGIDEFVASTRINRYERGVHEASIDTAQQLADALDVPLAFFYTADDQLAALMLAFLGLSPEKRAEMLALAKTVELTLPTRINTPQ</sequence>
<reference evidence="3 5" key="2">
    <citation type="submission" date="2018-09" db="EMBL/GenBank/DDBJ databases">
        <title>Phylogenetic diversity of Pectobacterium and Dickeya strains causing blackleg disease of potato in Morocco.</title>
        <authorList>
            <person name="Oulghazi S."/>
            <person name="Moumni M."/>
            <person name="Faure D."/>
        </authorList>
    </citation>
    <scope>NUCLEOTIDE SEQUENCE [LARGE SCALE GENOMIC DNA]</scope>
    <source>
        <strain evidence="3 5">S4.16.03.LID</strain>
    </source>
</reference>
<dbReference type="Proteomes" id="UP000245055">
    <property type="component" value="Unassembled WGS sequence"/>
</dbReference>
<accession>A0AAP6RWN4</accession>
<dbReference type="Proteomes" id="UP000266633">
    <property type="component" value="Unassembled WGS sequence"/>
</dbReference>
<feature type="domain" description="HTH cro/C1-type" evidence="1">
    <location>
        <begin position="15"/>
        <end position="73"/>
    </location>
</feature>
<dbReference type="RefSeq" id="WP_024107771.1">
    <property type="nucleotide sequence ID" value="NZ_CP031560.1"/>
</dbReference>
<evidence type="ECO:0000313" key="4">
    <source>
        <dbReference type="Proteomes" id="UP000245055"/>
    </source>
</evidence>
<comment type="caution">
    <text evidence="2">The sequence shown here is derived from an EMBL/GenBank/DDBJ whole genome shotgun (WGS) entry which is preliminary data.</text>
</comment>
<organism evidence="2 4">
    <name type="scientific">Dickeya dianthicola</name>
    <dbReference type="NCBI Taxonomy" id="204039"/>
    <lineage>
        <taxon>Bacteria</taxon>
        <taxon>Pseudomonadati</taxon>
        <taxon>Pseudomonadota</taxon>
        <taxon>Gammaproteobacteria</taxon>
        <taxon>Enterobacterales</taxon>
        <taxon>Pectobacteriaceae</taxon>
        <taxon>Dickeya</taxon>
    </lineage>
</organism>